<feature type="region of interest" description="Disordered" evidence="1">
    <location>
        <begin position="1"/>
        <end position="25"/>
    </location>
</feature>
<accession>J9GSV3</accession>
<proteinExistence type="predicted"/>
<evidence type="ECO:0000313" key="2">
    <source>
        <dbReference type="EMBL" id="EJX05768.1"/>
    </source>
</evidence>
<gene>
    <name evidence="2" type="ORF">EVA_06125</name>
</gene>
<organism evidence="2">
    <name type="scientific">gut metagenome</name>
    <dbReference type="NCBI Taxonomy" id="749906"/>
    <lineage>
        <taxon>unclassified sequences</taxon>
        <taxon>metagenomes</taxon>
        <taxon>organismal metagenomes</taxon>
    </lineage>
</organism>
<comment type="caution">
    <text evidence="2">The sequence shown here is derived from an EMBL/GenBank/DDBJ whole genome shotgun (WGS) entry which is preliminary data.</text>
</comment>
<feature type="compositionally biased region" description="Polar residues" evidence="1">
    <location>
        <begin position="1"/>
        <end position="13"/>
    </location>
</feature>
<sequence length="202" mass="22353">MKNHSENPVQSIEKNGPEADSESEVLVVASADLENMHSGAASVETCAGEAASGYAAGMASAAILPEEARRQQASPNSTPAMNSDQELLGLSHDEILLCSFFQNVNQMRFFCNMVAGAENTKAVARACHFFIHSGCVSETTVRSQEFFEAFVVFYKYQDEHRMTVCNFRKHLSRILAECPDYRKAHPGKFDEEGNLIHNRKKS</sequence>
<evidence type="ECO:0000256" key="1">
    <source>
        <dbReference type="SAM" id="MobiDB-lite"/>
    </source>
</evidence>
<dbReference type="AlphaFoldDB" id="J9GSV3"/>
<protein>
    <submittedName>
        <fullName evidence="2">Uncharacterized protein</fullName>
    </submittedName>
</protein>
<name>J9GSV3_9ZZZZ</name>
<dbReference type="EMBL" id="AMCI01001369">
    <property type="protein sequence ID" value="EJX05768.1"/>
    <property type="molecule type" value="Genomic_DNA"/>
</dbReference>
<reference evidence="2" key="1">
    <citation type="journal article" date="2012" name="PLoS ONE">
        <title>Gene sets for utilization of primary and secondary nutrition supplies in the distal gut of endangered iberian lynx.</title>
        <authorList>
            <person name="Alcaide M."/>
            <person name="Messina E."/>
            <person name="Richter M."/>
            <person name="Bargiela R."/>
            <person name="Peplies J."/>
            <person name="Huws S.A."/>
            <person name="Newbold C.J."/>
            <person name="Golyshin P.N."/>
            <person name="Simon M.A."/>
            <person name="Lopez G."/>
            <person name="Yakimov M.M."/>
            <person name="Ferrer M."/>
        </authorList>
    </citation>
    <scope>NUCLEOTIDE SEQUENCE</scope>
</reference>